<evidence type="ECO:0000313" key="4">
    <source>
        <dbReference type="Proteomes" id="UP000054567"/>
    </source>
</evidence>
<feature type="transmembrane region" description="Helical" evidence="1">
    <location>
        <begin position="143"/>
        <end position="162"/>
    </location>
</feature>
<dbReference type="EMBL" id="DS268114">
    <property type="protein sequence ID" value="KMM72405.1"/>
    <property type="molecule type" value="Genomic_DNA"/>
</dbReference>
<sequence>MTNPLDSYYVKMENLGDGANYPYVNPFVLDMASILSTCMDITSKPFTAPPRTSINPTFPKVPMRRDTILVNANGNAVLRFKADNPGFRESEKRHPIPESHYATCRAARHLYEGNAGGNTENFLDLSNQNVPPPPLAPGFQPRGIVALVFSAIAAVIGLRLLYGTDWMRSREDRYLLPQFDDWMEVNTLHLSPCATEKLHQEREKGGRLTPGWSRSSEIEGRIIETHIIIFIAYYLVKHIKLISFPGNLEVIASAHRI</sequence>
<protein>
    <submittedName>
        <fullName evidence="3">Iron transport multicopper oxidase FET3</fullName>
    </submittedName>
</protein>
<dbReference type="Gene3D" id="2.60.40.420">
    <property type="entry name" value="Cupredoxins - blue copper proteins"/>
    <property type="match status" value="1"/>
</dbReference>
<reference evidence="3 4" key="1">
    <citation type="submission" date="2007-06" db="EMBL/GenBank/DDBJ databases">
        <title>The Genome Sequence of Coccidioides posadasii RMSCC_3488.</title>
        <authorList>
            <consortium name="Coccidioides Genome Resources Consortium"/>
            <consortium name="The Broad Institute Genome Sequencing Platform"/>
            <person name="Henn M.R."/>
            <person name="Sykes S."/>
            <person name="Young S."/>
            <person name="Jaffe D."/>
            <person name="Berlin A."/>
            <person name="Alvarez P."/>
            <person name="Butler J."/>
            <person name="Gnerre S."/>
            <person name="Grabherr M."/>
            <person name="Mauceli E."/>
            <person name="Brockman W."/>
            <person name="Kodira C."/>
            <person name="Alvarado L."/>
            <person name="Zeng Q."/>
            <person name="Crawford M."/>
            <person name="Antoine C."/>
            <person name="Devon K."/>
            <person name="Galgiani J."/>
            <person name="Orsborn K."/>
            <person name="Lewis M.L."/>
            <person name="Nusbaum C."/>
            <person name="Galagan J."/>
            <person name="Birren B."/>
        </authorList>
    </citation>
    <scope>NUCLEOTIDE SEQUENCE [LARGE SCALE GENOMIC DNA]</scope>
    <source>
        <strain evidence="3 4">RMSCC 3488</strain>
    </source>
</reference>
<dbReference type="VEuPathDB" id="FungiDB:CPAG_08699"/>
<reference evidence="4" key="3">
    <citation type="journal article" date="2010" name="Genome Res.">
        <title>Population genomic sequencing of Coccidioides fungi reveals recent hybridization and transposon control.</title>
        <authorList>
            <person name="Neafsey D.E."/>
            <person name="Barker B.M."/>
            <person name="Sharpton T.J."/>
            <person name="Stajich J.E."/>
            <person name="Park D.J."/>
            <person name="Whiston E."/>
            <person name="Hung C.-Y."/>
            <person name="McMahan C."/>
            <person name="White J."/>
            <person name="Sykes S."/>
            <person name="Heiman D."/>
            <person name="Young S."/>
            <person name="Zeng Q."/>
            <person name="Abouelleil A."/>
            <person name="Aftuck L."/>
            <person name="Bessette D."/>
            <person name="Brown A."/>
            <person name="FitzGerald M."/>
            <person name="Lui A."/>
            <person name="Macdonald J.P."/>
            <person name="Priest M."/>
            <person name="Orbach M.J."/>
            <person name="Galgiani J.N."/>
            <person name="Kirkland T.N."/>
            <person name="Cole G.T."/>
            <person name="Birren B.W."/>
            <person name="Henn M.R."/>
            <person name="Taylor J.W."/>
            <person name="Rounsley S.D."/>
        </authorList>
    </citation>
    <scope>NUCLEOTIDE SEQUENCE [LARGE SCALE GENOMIC DNA]</scope>
    <source>
        <strain evidence="4">RMSCC 3488</strain>
    </source>
</reference>
<organism evidence="3 4">
    <name type="scientific">Coccidioides posadasii RMSCC 3488</name>
    <dbReference type="NCBI Taxonomy" id="454284"/>
    <lineage>
        <taxon>Eukaryota</taxon>
        <taxon>Fungi</taxon>
        <taxon>Dikarya</taxon>
        <taxon>Ascomycota</taxon>
        <taxon>Pezizomycotina</taxon>
        <taxon>Eurotiomycetes</taxon>
        <taxon>Eurotiomycetidae</taxon>
        <taxon>Onygenales</taxon>
        <taxon>Onygenaceae</taxon>
        <taxon>Coccidioides</taxon>
    </lineage>
</organism>
<reference evidence="4" key="2">
    <citation type="journal article" date="2009" name="Genome Res.">
        <title>Comparative genomic analyses of the human fungal pathogens Coccidioides and their relatives.</title>
        <authorList>
            <person name="Sharpton T.J."/>
            <person name="Stajich J.E."/>
            <person name="Rounsley S.D."/>
            <person name="Gardner M.J."/>
            <person name="Wortman J.R."/>
            <person name="Jordar V.S."/>
            <person name="Maiti R."/>
            <person name="Kodira C.D."/>
            <person name="Neafsey D.E."/>
            <person name="Zeng Q."/>
            <person name="Hung C.-Y."/>
            <person name="McMahan C."/>
            <person name="Muszewska A."/>
            <person name="Grynberg M."/>
            <person name="Mandel M.A."/>
            <person name="Kellner E.M."/>
            <person name="Barker B.M."/>
            <person name="Galgiani J.N."/>
            <person name="Orbach M.J."/>
            <person name="Kirkland T.N."/>
            <person name="Cole G.T."/>
            <person name="Henn M.R."/>
            <person name="Birren B.W."/>
            <person name="Taylor J.W."/>
        </authorList>
    </citation>
    <scope>NUCLEOTIDE SEQUENCE [LARGE SCALE GENOMIC DNA]</scope>
    <source>
        <strain evidence="4">RMSCC 3488</strain>
    </source>
</reference>
<evidence type="ECO:0000256" key="1">
    <source>
        <dbReference type="SAM" id="Phobius"/>
    </source>
</evidence>
<dbReference type="Proteomes" id="UP000054567">
    <property type="component" value="Unassembled WGS sequence"/>
</dbReference>
<keyword evidence="1" id="KW-0472">Membrane</keyword>
<dbReference type="AlphaFoldDB" id="A0A0J6FSL0"/>
<dbReference type="InterPro" id="IPR011706">
    <property type="entry name" value="Cu-oxidase_C"/>
</dbReference>
<name>A0A0J6FSL0_COCPO</name>
<keyword evidence="1" id="KW-1133">Transmembrane helix</keyword>
<evidence type="ECO:0000313" key="3">
    <source>
        <dbReference type="EMBL" id="KMM72405.1"/>
    </source>
</evidence>
<accession>A0A0J6FSL0</accession>
<feature type="domain" description="Plastocyanin-like" evidence="2">
    <location>
        <begin position="50"/>
        <end position="86"/>
    </location>
</feature>
<dbReference type="InterPro" id="IPR008972">
    <property type="entry name" value="Cupredoxin"/>
</dbReference>
<proteinExistence type="predicted"/>
<dbReference type="Pfam" id="PF07731">
    <property type="entry name" value="Cu-oxidase_2"/>
    <property type="match status" value="1"/>
</dbReference>
<evidence type="ECO:0000259" key="2">
    <source>
        <dbReference type="Pfam" id="PF07731"/>
    </source>
</evidence>
<dbReference type="GO" id="GO:0016491">
    <property type="term" value="F:oxidoreductase activity"/>
    <property type="evidence" value="ECO:0007669"/>
    <property type="project" value="InterPro"/>
</dbReference>
<gene>
    <name evidence="3" type="ORF">CPAG_08699</name>
</gene>
<keyword evidence="1" id="KW-0812">Transmembrane</keyword>
<dbReference type="GO" id="GO:0005507">
    <property type="term" value="F:copper ion binding"/>
    <property type="evidence" value="ECO:0007669"/>
    <property type="project" value="InterPro"/>
</dbReference>
<dbReference type="SUPFAM" id="SSF49503">
    <property type="entry name" value="Cupredoxins"/>
    <property type="match status" value="1"/>
</dbReference>